<dbReference type="Proteomes" id="UP000562352">
    <property type="component" value="Unassembled WGS sequence"/>
</dbReference>
<dbReference type="GO" id="GO:0051213">
    <property type="term" value="F:dioxygenase activity"/>
    <property type="evidence" value="ECO:0007669"/>
    <property type="project" value="UniProtKB-KW"/>
</dbReference>
<dbReference type="InterPro" id="IPR041581">
    <property type="entry name" value="Glyoxalase_6"/>
</dbReference>
<keyword evidence="3" id="KW-1185">Reference proteome</keyword>
<dbReference type="SUPFAM" id="SSF54593">
    <property type="entry name" value="Glyoxalase/Bleomycin resistance protein/Dihydroxybiphenyl dioxygenase"/>
    <property type="match status" value="1"/>
</dbReference>
<keyword evidence="2" id="KW-0560">Oxidoreductase</keyword>
<feature type="domain" description="VOC" evidence="1">
    <location>
        <begin position="3"/>
        <end position="126"/>
    </location>
</feature>
<comment type="caution">
    <text evidence="2">The sequence shown here is derived from an EMBL/GenBank/DDBJ whole genome shotgun (WGS) entry which is preliminary data.</text>
</comment>
<dbReference type="AlphaFoldDB" id="A0A841D965"/>
<dbReference type="RefSeq" id="WP_184943671.1">
    <property type="nucleotide sequence ID" value="NZ_BAAAWZ010000001.1"/>
</dbReference>
<keyword evidence="2" id="KW-0456">Lyase</keyword>
<proteinExistence type="predicted"/>
<dbReference type="PANTHER" id="PTHR35908">
    <property type="entry name" value="HYPOTHETICAL FUSION PROTEIN"/>
    <property type="match status" value="1"/>
</dbReference>
<evidence type="ECO:0000313" key="2">
    <source>
        <dbReference type="EMBL" id="MBB5964675.1"/>
    </source>
</evidence>
<dbReference type="Gene3D" id="3.10.180.10">
    <property type="entry name" value="2,3-Dihydroxybiphenyl 1,2-Dioxygenase, domain 1"/>
    <property type="match status" value="1"/>
</dbReference>
<dbReference type="CDD" id="cd06587">
    <property type="entry name" value="VOC"/>
    <property type="match status" value="1"/>
</dbReference>
<dbReference type="PROSITE" id="PS51819">
    <property type="entry name" value="VOC"/>
    <property type="match status" value="1"/>
</dbReference>
<name>A0A841D965_PLAVE</name>
<sequence>MTTVAQISLGVTDDARAGEFWRRALGYVRRPPRFEGDEWIVLEPPPGTAGVAIAMDVSESPAEELPRIHLDLDAGERDLDEEVDRLVALGAQRVDWPYYPENPRPEEPPYVVLADPEGNRFCVGGRRTGVRAGEDRPA</sequence>
<accession>A0A841D965</accession>
<dbReference type="Pfam" id="PF18029">
    <property type="entry name" value="Glyoxalase_6"/>
    <property type="match status" value="1"/>
</dbReference>
<dbReference type="PANTHER" id="PTHR35908:SF1">
    <property type="entry name" value="CONSERVED PROTEIN"/>
    <property type="match status" value="1"/>
</dbReference>
<evidence type="ECO:0000259" key="1">
    <source>
        <dbReference type="PROSITE" id="PS51819"/>
    </source>
</evidence>
<dbReference type="InterPro" id="IPR037523">
    <property type="entry name" value="VOC_core"/>
</dbReference>
<dbReference type="GO" id="GO:0016829">
    <property type="term" value="F:lyase activity"/>
    <property type="evidence" value="ECO:0007669"/>
    <property type="project" value="UniProtKB-KW"/>
</dbReference>
<keyword evidence="2" id="KW-0223">Dioxygenase</keyword>
<gene>
    <name evidence="2" type="ORF">FHS22_003959</name>
</gene>
<dbReference type="EMBL" id="JACHJJ010000013">
    <property type="protein sequence ID" value="MBB5964675.1"/>
    <property type="molecule type" value="Genomic_DNA"/>
</dbReference>
<protein>
    <submittedName>
        <fullName evidence="2">Catechol 2,3-dioxygenase-like lactoylglutathione lyase family enzyme</fullName>
    </submittedName>
</protein>
<organism evidence="2 3">
    <name type="scientific">Planomonospora venezuelensis</name>
    <dbReference type="NCBI Taxonomy" id="1999"/>
    <lineage>
        <taxon>Bacteria</taxon>
        <taxon>Bacillati</taxon>
        <taxon>Actinomycetota</taxon>
        <taxon>Actinomycetes</taxon>
        <taxon>Streptosporangiales</taxon>
        <taxon>Streptosporangiaceae</taxon>
        <taxon>Planomonospora</taxon>
    </lineage>
</organism>
<dbReference type="InterPro" id="IPR029068">
    <property type="entry name" value="Glyas_Bleomycin-R_OHBP_Dase"/>
</dbReference>
<evidence type="ECO:0000313" key="3">
    <source>
        <dbReference type="Proteomes" id="UP000562352"/>
    </source>
</evidence>
<reference evidence="2 3" key="1">
    <citation type="submission" date="2020-08" db="EMBL/GenBank/DDBJ databases">
        <title>Genomic Encyclopedia of Type Strains, Phase III (KMG-III): the genomes of soil and plant-associated and newly described type strains.</title>
        <authorList>
            <person name="Whitman W."/>
        </authorList>
    </citation>
    <scope>NUCLEOTIDE SEQUENCE [LARGE SCALE GENOMIC DNA]</scope>
    <source>
        <strain evidence="2 3">CECT 3303</strain>
    </source>
</reference>